<evidence type="ECO:0000313" key="2">
    <source>
        <dbReference type="EMBL" id="CAG7647304.1"/>
    </source>
</evidence>
<organism evidence="2 3">
    <name type="scientific">Paenibacillus allorhizosphaerae</name>
    <dbReference type="NCBI Taxonomy" id="2849866"/>
    <lineage>
        <taxon>Bacteria</taxon>
        <taxon>Bacillati</taxon>
        <taxon>Bacillota</taxon>
        <taxon>Bacilli</taxon>
        <taxon>Bacillales</taxon>
        <taxon>Paenibacillaceae</taxon>
        <taxon>Paenibacillus</taxon>
    </lineage>
</organism>
<keyword evidence="1" id="KW-0812">Transmembrane</keyword>
<sequence length="36" mass="4206">MLTTGYWFWDFLCIGIYLSLFLIAWGCGIVRFTIGK</sequence>
<comment type="caution">
    <text evidence="2">The sequence shown here is derived from an EMBL/GenBank/DDBJ whole genome shotgun (WGS) entry which is preliminary data.</text>
</comment>
<reference evidence="2 3" key="1">
    <citation type="submission" date="2021-06" db="EMBL/GenBank/DDBJ databases">
        <authorList>
            <person name="Criscuolo A."/>
        </authorList>
    </citation>
    <scope>NUCLEOTIDE SEQUENCE [LARGE SCALE GENOMIC DNA]</scope>
    <source>
        <strain evidence="3">CIP 111802</strain>
    </source>
</reference>
<dbReference type="EMBL" id="CAJVCE010000011">
    <property type="protein sequence ID" value="CAG7647304.1"/>
    <property type="molecule type" value="Genomic_DNA"/>
</dbReference>
<keyword evidence="1" id="KW-1133">Transmembrane helix</keyword>
<protein>
    <submittedName>
        <fullName evidence="2">Uncharacterized protein</fullName>
    </submittedName>
</protein>
<accession>A0ABN7TML4</accession>
<gene>
    <name evidence="2" type="ORF">PAECIP111802_03941</name>
</gene>
<dbReference type="Proteomes" id="UP000730618">
    <property type="component" value="Unassembled WGS sequence"/>
</dbReference>
<keyword evidence="1" id="KW-0472">Membrane</keyword>
<evidence type="ECO:0000256" key="1">
    <source>
        <dbReference type="SAM" id="Phobius"/>
    </source>
</evidence>
<name>A0ABN7TML4_9BACL</name>
<keyword evidence="3" id="KW-1185">Reference proteome</keyword>
<evidence type="ECO:0000313" key="3">
    <source>
        <dbReference type="Proteomes" id="UP000730618"/>
    </source>
</evidence>
<proteinExistence type="predicted"/>
<feature type="transmembrane region" description="Helical" evidence="1">
    <location>
        <begin position="6"/>
        <end position="30"/>
    </location>
</feature>